<dbReference type="Proteomes" id="UP001144612">
    <property type="component" value="Unassembled WGS sequence"/>
</dbReference>
<dbReference type="Gene3D" id="1.10.10.630">
    <property type="entry name" value="DnaD domain-like"/>
    <property type="match status" value="2"/>
</dbReference>
<evidence type="ECO:0000259" key="2">
    <source>
        <dbReference type="Pfam" id="PF07261"/>
    </source>
</evidence>
<evidence type="ECO:0000313" key="3">
    <source>
        <dbReference type="EMBL" id="MCY6958157.1"/>
    </source>
</evidence>
<gene>
    <name evidence="3" type="ORF">OW729_05980</name>
</gene>
<protein>
    <submittedName>
        <fullName evidence="3">DnaD domain protein</fullName>
    </submittedName>
</protein>
<feature type="domain" description="DnaB/C C-terminal" evidence="2">
    <location>
        <begin position="226"/>
        <end position="284"/>
    </location>
</feature>
<evidence type="ECO:0000313" key="4">
    <source>
        <dbReference type="Proteomes" id="UP001144612"/>
    </source>
</evidence>
<comment type="similarity">
    <text evidence="1">Belongs to the DnaB/DnaD family.</text>
</comment>
<dbReference type="Pfam" id="PF07261">
    <property type="entry name" value="DnaB_2"/>
    <property type="match status" value="2"/>
</dbReference>
<name>A0ABT4D784_9CLOT</name>
<proteinExistence type="inferred from homology"/>
<dbReference type="InterPro" id="IPR006343">
    <property type="entry name" value="DnaB/C_C"/>
</dbReference>
<organism evidence="3 4">
    <name type="scientific">Clostridium brassicae</name>
    <dbReference type="NCBI Taxonomy" id="2999072"/>
    <lineage>
        <taxon>Bacteria</taxon>
        <taxon>Bacillati</taxon>
        <taxon>Bacillota</taxon>
        <taxon>Clostridia</taxon>
        <taxon>Eubacteriales</taxon>
        <taxon>Clostridiaceae</taxon>
        <taxon>Clostridium</taxon>
    </lineage>
</organism>
<dbReference type="EMBL" id="JAPQFJ010000004">
    <property type="protein sequence ID" value="MCY6958157.1"/>
    <property type="molecule type" value="Genomic_DNA"/>
</dbReference>
<reference evidence="3" key="1">
    <citation type="submission" date="2022-12" db="EMBL/GenBank/DDBJ databases">
        <title>Clostridium sp. nov., isolated from industrial wastewater.</title>
        <authorList>
            <person name="Jiayan W."/>
        </authorList>
    </citation>
    <scope>NUCLEOTIDE SEQUENCE</scope>
    <source>
        <strain evidence="3">ZC22-4</strain>
    </source>
</reference>
<comment type="caution">
    <text evidence="3">The sequence shown here is derived from an EMBL/GenBank/DDBJ whole genome shotgun (WGS) entry which is preliminary data.</text>
</comment>
<dbReference type="PANTHER" id="PTHR37293">
    <property type="entry name" value="PHAGE REPLICATION PROTEIN-RELATED"/>
    <property type="match status" value="1"/>
</dbReference>
<sequence length="329" mass="38998">MTTFMFKHKDLDYTPVSNIFIDKYMPKAEGTYIKVYLLGLRYCIAGELGINSGSISSMLNLSEEEILIAWEYWNKEGIVNITQIDSMGNYSIEFLNLIKLSNKDMSTNNSSITYELEDSSIKDMMHDIEKLLGRPLSSKEMSMYLSWQKDFNYTPEIILLLIQYSISKGKTDYRYIEKIAITWHDAKIRTIDDAQNFIKKHEDKWLNIKKILKYLGVQGNEVMKPQEQILEKWINVYRFPLDIIYKACDICFERINKADFKYIDAILNNWFKANIKTLEDIEKKDTLRSGYKKNNYYNNSRNDSFNNYEQRSYDYDELEKKLLGWDNND</sequence>
<accession>A0ABT4D784</accession>
<keyword evidence="4" id="KW-1185">Reference proteome</keyword>
<dbReference type="InterPro" id="IPR034829">
    <property type="entry name" value="DnaD-like_sf"/>
</dbReference>
<dbReference type="PANTHER" id="PTHR37293:SF5">
    <property type="entry name" value="DNA REPLICATION PROTEIN"/>
    <property type="match status" value="1"/>
</dbReference>
<feature type="domain" description="DnaB/C C-terminal" evidence="2">
    <location>
        <begin position="126"/>
        <end position="197"/>
    </location>
</feature>
<dbReference type="PIRSF" id="PIRSF033722">
    <property type="entry name" value="DnaD_CA_C3587_prd"/>
    <property type="match status" value="1"/>
</dbReference>
<dbReference type="RefSeq" id="WP_268060566.1">
    <property type="nucleotide sequence ID" value="NZ_JAPQFJ010000004.1"/>
</dbReference>
<dbReference type="NCBIfam" id="TIGR01446">
    <property type="entry name" value="DnaD_dom"/>
    <property type="match status" value="2"/>
</dbReference>
<dbReference type="SUPFAM" id="SSF158499">
    <property type="entry name" value="DnaD domain-like"/>
    <property type="match status" value="2"/>
</dbReference>
<evidence type="ECO:0000256" key="1">
    <source>
        <dbReference type="ARBA" id="ARBA00093462"/>
    </source>
</evidence>
<dbReference type="InterPro" id="IPR017019">
    <property type="entry name" value="DNA_replication_prd_bac"/>
</dbReference>
<dbReference type="InterPro" id="IPR053162">
    <property type="entry name" value="DnaD"/>
</dbReference>